<sequence length="133" mass="14057">MPYLGSQIRDFALFTFVPERTLCARPCHGSMGLSIAVGCSFSAGEGLAAPAFADDLGGEDERSSANGGASEVPLWLRVLRERGKKVPVMASVDTRGQKIIYLDSGTGAEYQKQPGPKALTALVNLHSESLLSS</sequence>
<proteinExistence type="predicted"/>
<organism evidence="1 2">
    <name type="scientific">Vigna unguiculata</name>
    <name type="common">Cowpea</name>
    <dbReference type="NCBI Taxonomy" id="3917"/>
    <lineage>
        <taxon>Eukaryota</taxon>
        <taxon>Viridiplantae</taxon>
        <taxon>Streptophyta</taxon>
        <taxon>Embryophyta</taxon>
        <taxon>Tracheophyta</taxon>
        <taxon>Spermatophyta</taxon>
        <taxon>Magnoliopsida</taxon>
        <taxon>eudicotyledons</taxon>
        <taxon>Gunneridae</taxon>
        <taxon>Pentapetalae</taxon>
        <taxon>rosids</taxon>
        <taxon>fabids</taxon>
        <taxon>Fabales</taxon>
        <taxon>Fabaceae</taxon>
        <taxon>Papilionoideae</taxon>
        <taxon>50 kb inversion clade</taxon>
        <taxon>NPAAA clade</taxon>
        <taxon>indigoferoid/millettioid clade</taxon>
        <taxon>Phaseoleae</taxon>
        <taxon>Vigna</taxon>
    </lineage>
</organism>
<accession>A0A4D6LCB3</accession>
<evidence type="ECO:0000313" key="2">
    <source>
        <dbReference type="Proteomes" id="UP000501690"/>
    </source>
</evidence>
<evidence type="ECO:0000313" key="1">
    <source>
        <dbReference type="EMBL" id="QCD86199.1"/>
    </source>
</evidence>
<reference evidence="1 2" key="1">
    <citation type="submission" date="2019-04" db="EMBL/GenBank/DDBJ databases">
        <title>An improved genome assembly and genetic linkage map for asparagus bean, Vigna unguiculata ssp. sesquipedialis.</title>
        <authorList>
            <person name="Xia Q."/>
            <person name="Zhang R."/>
            <person name="Dong Y."/>
        </authorList>
    </citation>
    <scope>NUCLEOTIDE SEQUENCE [LARGE SCALE GENOMIC DNA]</scope>
    <source>
        <tissue evidence="1">Leaf</tissue>
    </source>
</reference>
<keyword evidence="2" id="KW-1185">Reference proteome</keyword>
<protein>
    <submittedName>
        <fullName evidence="1">Uncharacterized protein</fullName>
    </submittedName>
</protein>
<name>A0A4D6LCB3_VIGUN</name>
<dbReference type="AlphaFoldDB" id="A0A4D6LCB3"/>
<gene>
    <name evidence="1" type="ORF">DEO72_LG3g720</name>
</gene>
<dbReference type="Proteomes" id="UP000501690">
    <property type="component" value="Linkage Group LG3"/>
</dbReference>
<dbReference type="EMBL" id="CP039347">
    <property type="protein sequence ID" value="QCD86199.1"/>
    <property type="molecule type" value="Genomic_DNA"/>
</dbReference>